<feature type="region of interest" description="Disordered" evidence="2">
    <location>
        <begin position="1"/>
        <end position="21"/>
    </location>
</feature>
<dbReference type="RefSeq" id="WP_018120625.1">
    <property type="nucleotide sequence ID" value="NZ_CP051667.1"/>
</dbReference>
<keyword evidence="6" id="KW-1185">Reference proteome</keyword>
<dbReference type="GeneID" id="42781950"/>
<dbReference type="NCBIfam" id="TIGR00684">
    <property type="entry name" value="narJ"/>
    <property type="match status" value="1"/>
</dbReference>
<dbReference type="AlphaFoldDB" id="A0AAP4F517"/>
<dbReference type="Pfam" id="PF02613">
    <property type="entry name" value="Nitrate_red_del"/>
    <property type="match status" value="1"/>
</dbReference>
<dbReference type="InterPro" id="IPR003765">
    <property type="entry name" value="NO3_reductase_chaperone_NarJ"/>
</dbReference>
<dbReference type="PANTHER" id="PTHR43680:SF2">
    <property type="entry name" value="NITRATE REDUCTASE MOLYBDENUM COFACTOR ASSEMBLY CHAPERONE NARJ"/>
    <property type="match status" value="1"/>
</dbReference>
<accession>A0AAP4F517</accession>
<evidence type="ECO:0000313" key="6">
    <source>
        <dbReference type="Proteomes" id="UP001239759"/>
    </source>
</evidence>
<dbReference type="EMBL" id="JASNVH010000007">
    <property type="protein sequence ID" value="MDK4307031.1"/>
    <property type="molecule type" value="Genomic_DNA"/>
</dbReference>
<evidence type="ECO:0000256" key="2">
    <source>
        <dbReference type="SAM" id="MobiDB-lite"/>
    </source>
</evidence>
<dbReference type="Gene3D" id="1.10.3480.10">
    <property type="entry name" value="TorD-like"/>
    <property type="match status" value="1"/>
</dbReference>
<keyword evidence="1" id="KW-0534">Nitrate assimilation</keyword>
<sequence>MSIFDKLRKRPTTPSTKPKFAAASADDAVAGYGTPAGIGTMGGAKDVERTLRAHTGKVPTEFIAPVEVTEEQRRITAMAVSVLLNYPGEDIIDKLAAVEEQVDQLPLAIATDFVNFAEWARSVGPRALEEHYVETFDQRRRCALFLSYYAVGDTRQRGMAILSFREQLEALGFQISDDELPDHLCVVLEAMAMTEGEEHERAVEMVASHREGIEVLRAALNQVSSPYVALIVALCKALPQVDAKTAQKYVDLIRTGPPAEMVGIADLPFPTTQPGVV</sequence>
<reference evidence="4 6" key="1">
    <citation type="submission" date="2023-05" db="EMBL/GenBank/DDBJ databases">
        <title>Metabolic capabilities are highly conserved among human nasal-associated Corynebacterium species in pangenomic analyses.</title>
        <authorList>
            <person name="Tran T.H."/>
            <person name="Roberts A.Q."/>
            <person name="Escapa I.F."/>
            <person name="Gao W."/>
            <person name="Conlan S."/>
            <person name="Kong H."/>
            <person name="Segre J.A."/>
            <person name="Kelly M.S."/>
            <person name="Lemon K.P."/>
        </authorList>
    </citation>
    <scope>NUCLEOTIDE SEQUENCE</scope>
    <source>
        <strain evidence="4">KPL2773</strain>
        <strain evidence="3 6">KPL3772</strain>
    </source>
</reference>
<dbReference type="EMBL" id="JASNUQ010000002">
    <property type="protein sequence ID" value="MDK4289504.1"/>
    <property type="molecule type" value="Genomic_DNA"/>
</dbReference>
<dbReference type="GO" id="GO:0051131">
    <property type="term" value="P:chaperone-mediated protein complex assembly"/>
    <property type="evidence" value="ECO:0007669"/>
    <property type="project" value="InterPro"/>
</dbReference>
<dbReference type="GO" id="GO:0016530">
    <property type="term" value="F:metallochaperone activity"/>
    <property type="evidence" value="ECO:0007669"/>
    <property type="project" value="TreeGrafter"/>
</dbReference>
<protein>
    <submittedName>
        <fullName evidence="4">Nitrate reductase molybdenum cofactor assembly chaperone</fullName>
    </submittedName>
</protein>
<comment type="caution">
    <text evidence="4">The sequence shown here is derived from an EMBL/GenBank/DDBJ whole genome shotgun (WGS) entry which is preliminary data.</text>
</comment>
<dbReference type="PANTHER" id="PTHR43680">
    <property type="entry name" value="NITRATE REDUCTASE MOLYBDENUM COFACTOR ASSEMBLY CHAPERONE"/>
    <property type="match status" value="1"/>
</dbReference>
<evidence type="ECO:0000313" key="4">
    <source>
        <dbReference type="EMBL" id="MDK4307031.1"/>
    </source>
</evidence>
<dbReference type="InterPro" id="IPR036411">
    <property type="entry name" value="TorD-like_sf"/>
</dbReference>
<dbReference type="GO" id="GO:0042128">
    <property type="term" value="P:nitrate assimilation"/>
    <property type="evidence" value="ECO:0007669"/>
    <property type="project" value="UniProtKB-KW"/>
</dbReference>
<name>A0AAP4F517_9CORY</name>
<dbReference type="GO" id="GO:0051082">
    <property type="term" value="F:unfolded protein binding"/>
    <property type="evidence" value="ECO:0007669"/>
    <property type="project" value="InterPro"/>
</dbReference>
<dbReference type="Proteomes" id="UP001239759">
    <property type="component" value="Unassembled WGS sequence"/>
</dbReference>
<dbReference type="Proteomes" id="UP001224412">
    <property type="component" value="Unassembled WGS sequence"/>
</dbReference>
<evidence type="ECO:0000313" key="5">
    <source>
        <dbReference type="Proteomes" id="UP001224412"/>
    </source>
</evidence>
<gene>
    <name evidence="4" type="primary">narJ</name>
    <name evidence="3" type="ORF">QPX23_01970</name>
    <name evidence="4" type="ORF">QPX42_05660</name>
</gene>
<dbReference type="SUPFAM" id="SSF89155">
    <property type="entry name" value="TorD-like"/>
    <property type="match status" value="1"/>
</dbReference>
<evidence type="ECO:0000313" key="3">
    <source>
        <dbReference type="EMBL" id="MDK4289504.1"/>
    </source>
</evidence>
<proteinExistence type="predicted"/>
<dbReference type="InterPro" id="IPR020945">
    <property type="entry name" value="DMSO/NO3_reduct_chaperone"/>
</dbReference>
<organism evidence="4 5">
    <name type="scientific">Corynebacterium pseudodiphtheriticum</name>
    <dbReference type="NCBI Taxonomy" id="37637"/>
    <lineage>
        <taxon>Bacteria</taxon>
        <taxon>Bacillati</taxon>
        <taxon>Actinomycetota</taxon>
        <taxon>Actinomycetes</taxon>
        <taxon>Mycobacteriales</taxon>
        <taxon>Corynebacteriaceae</taxon>
        <taxon>Corynebacterium</taxon>
    </lineage>
</organism>
<evidence type="ECO:0000256" key="1">
    <source>
        <dbReference type="ARBA" id="ARBA00023063"/>
    </source>
</evidence>